<accession>A0ABD5QHL1</accession>
<protein>
    <recommendedName>
        <fullName evidence="3">CBS domain-containing protein</fullName>
    </recommendedName>
</protein>
<sequence length="43" mass="4778">MGSKRSDLPMQIEKIARKDVVTVGTETPVQEVAETMFDRPSEA</sequence>
<evidence type="ECO:0000313" key="1">
    <source>
        <dbReference type="EMBL" id="MFC4989296.1"/>
    </source>
</evidence>
<dbReference type="InterPro" id="IPR046342">
    <property type="entry name" value="CBS_dom_sf"/>
</dbReference>
<dbReference type="AlphaFoldDB" id="A0ABD5QHL1"/>
<dbReference type="Proteomes" id="UP001595925">
    <property type="component" value="Unassembled WGS sequence"/>
</dbReference>
<dbReference type="EMBL" id="JBHSJG010000046">
    <property type="protein sequence ID" value="MFC4989296.1"/>
    <property type="molecule type" value="Genomic_DNA"/>
</dbReference>
<keyword evidence="2" id="KW-1185">Reference proteome</keyword>
<organism evidence="1 2">
    <name type="scientific">Saliphagus infecundisoli</name>
    <dbReference type="NCBI Taxonomy" id="1849069"/>
    <lineage>
        <taxon>Archaea</taxon>
        <taxon>Methanobacteriati</taxon>
        <taxon>Methanobacteriota</taxon>
        <taxon>Stenosarchaea group</taxon>
        <taxon>Halobacteria</taxon>
        <taxon>Halobacteriales</taxon>
        <taxon>Natrialbaceae</taxon>
        <taxon>Saliphagus</taxon>
    </lineage>
</organism>
<evidence type="ECO:0000313" key="2">
    <source>
        <dbReference type="Proteomes" id="UP001595925"/>
    </source>
</evidence>
<evidence type="ECO:0008006" key="3">
    <source>
        <dbReference type="Google" id="ProtNLM"/>
    </source>
</evidence>
<name>A0ABD5QHL1_9EURY</name>
<comment type="caution">
    <text evidence="1">The sequence shown here is derived from an EMBL/GenBank/DDBJ whole genome shotgun (WGS) entry which is preliminary data.</text>
</comment>
<dbReference type="SUPFAM" id="SSF54631">
    <property type="entry name" value="CBS-domain pair"/>
    <property type="match status" value="1"/>
</dbReference>
<dbReference type="RefSeq" id="WP_263623768.1">
    <property type="nucleotide sequence ID" value="NZ_JAIVEF010000027.1"/>
</dbReference>
<reference evidence="1 2" key="1">
    <citation type="journal article" date="2019" name="Int. J. Syst. Evol. Microbiol.">
        <title>The Global Catalogue of Microorganisms (GCM) 10K type strain sequencing project: providing services to taxonomists for standard genome sequencing and annotation.</title>
        <authorList>
            <consortium name="The Broad Institute Genomics Platform"/>
            <consortium name="The Broad Institute Genome Sequencing Center for Infectious Disease"/>
            <person name="Wu L."/>
            <person name="Ma J."/>
        </authorList>
    </citation>
    <scope>NUCLEOTIDE SEQUENCE [LARGE SCALE GENOMIC DNA]</scope>
    <source>
        <strain evidence="1 2">CGMCC 1.15824</strain>
    </source>
</reference>
<proteinExistence type="predicted"/>
<gene>
    <name evidence="1" type="ORF">ACFPFO_16325</name>
</gene>